<proteinExistence type="predicted"/>
<feature type="signal peptide" evidence="4">
    <location>
        <begin position="1"/>
        <end position="20"/>
    </location>
</feature>
<dbReference type="Pfam" id="PF09084">
    <property type="entry name" value="NMT1"/>
    <property type="match status" value="1"/>
</dbReference>
<feature type="chain" id="PRO_5026696308" evidence="4">
    <location>
        <begin position="21"/>
        <end position="311"/>
    </location>
</feature>
<evidence type="ECO:0000256" key="1">
    <source>
        <dbReference type="ARBA" id="ARBA00004418"/>
    </source>
</evidence>
<dbReference type="GO" id="GO:0042597">
    <property type="term" value="C:periplasmic space"/>
    <property type="evidence" value="ECO:0007669"/>
    <property type="project" value="UniProtKB-SubCell"/>
</dbReference>
<dbReference type="CDD" id="cd01008">
    <property type="entry name" value="PBP2_NrtA_SsuA_CpmA_like"/>
    <property type="match status" value="1"/>
</dbReference>
<sequence>MKLKLVAILAGMSLMTSVFAAPKEINIAYVKAPFNLQNMVMKHNQMLEKEFATDGIQIKWHDITSGAKQTQAMAAGSLDASATMNTASLLMANAAGNPVKIATGVAHPTSLFAVVGKPGPQMKIEDLKGKTVVGPKGTVLHQTLVAALDSKGMSQKDVNFINMDIPKGMTAMMAGKVDAALVAASGIIKANEGGAKTITTAEGLVQPNLVFTVSGKFAQENPEIVQRLVKVNREALKWINENKKEALEIGAKEHGITLSDAEKLAEGSHYYDVLTQKDIDELDKDQKFLKANGMIEKEVNVKDLILPSAVK</sequence>
<accession>A0A6L6YJ30</accession>
<dbReference type="OrthoDB" id="286202at2"/>
<dbReference type="EMBL" id="WSRP01000041">
    <property type="protein sequence ID" value="MVX57686.1"/>
    <property type="molecule type" value="Genomic_DNA"/>
</dbReference>
<organism evidence="6 7">
    <name type="scientific">Parasutterella muris</name>
    <dbReference type="NCBI Taxonomy" id="2565572"/>
    <lineage>
        <taxon>Bacteria</taxon>
        <taxon>Pseudomonadati</taxon>
        <taxon>Pseudomonadota</taxon>
        <taxon>Betaproteobacteria</taxon>
        <taxon>Burkholderiales</taxon>
        <taxon>Sutterellaceae</taxon>
        <taxon>Parasutterella</taxon>
    </lineage>
</organism>
<keyword evidence="3 4" id="KW-0732">Signal</keyword>
<dbReference type="PANTHER" id="PTHR30024">
    <property type="entry name" value="ALIPHATIC SULFONATES-BINDING PROTEIN-RELATED"/>
    <property type="match status" value="1"/>
</dbReference>
<dbReference type="InterPro" id="IPR010067">
    <property type="entry name" value="ABC_SsuA_sub-bd"/>
</dbReference>
<dbReference type="Proteomes" id="UP000472580">
    <property type="component" value="Unassembled WGS sequence"/>
</dbReference>
<dbReference type="RefSeq" id="WP_160336103.1">
    <property type="nucleotide sequence ID" value="NZ_WSRP01000041.1"/>
</dbReference>
<gene>
    <name evidence="6" type="ORF">E5987_10850</name>
</gene>
<dbReference type="AlphaFoldDB" id="A0A6L6YJ30"/>
<evidence type="ECO:0000256" key="4">
    <source>
        <dbReference type="SAM" id="SignalP"/>
    </source>
</evidence>
<feature type="domain" description="SsuA/THI5-like" evidence="5">
    <location>
        <begin position="51"/>
        <end position="246"/>
    </location>
</feature>
<keyword evidence="7" id="KW-1185">Reference proteome</keyword>
<dbReference type="GO" id="GO:0042626">
    <property type="term" value="F:ATPase-coupled transmembrane transporter activity"/>
    <property type="evidence" value="ECO:0007669"/>
    <property type="project" value="InterPro"/>
</dbReference>
<comment type="subcellular location">
    <subcellularLocation>
        <location evidence="1">Periplasm</location>
    </subcellularLocation>
</comment>
<dbReference type="NCBIfam" id="TIGR01728">
    <property type="entry name" value="SsuA_fam"/>
    <property type="match status" value="1"/>
</dbReference>
<name>A0A6L6YJ30_9BURK</name>
<protein>
    <submittedName>
        <fullName evidence="6">Aliphatic sulfonate ABC transporter substrate-binding protein</fullName>
    </submittedName>
</protein>
<evidence type="ECO:0000313" key="7">
    <source>
        <dbReference type="Proteomes" id="UP000472580"/>
    </source>
</evidence>
<evidence type="ECO:0000256" key="3">
    <source>
        <dbReference type="ARBA" id="ARBA00022729"/>
    </source>
</evidence>
<dbReference type="SUPFAM" id="SSF53850">
    <property type="entry name" value="Periplasmic binding protein-like II"/>
    <property type="match status" value="1"/>
</dbReference>
<dbReference type="GO" id="GO:0016020">
    <property type="term" value="C:membrane"/>
    <property type="evidence" value="ECO:0007669"/>
    <property type="project" value="InterPro"/>
</dbReference>
<evidence type="ECO:0000313" key="6">
    <source>
        <dbReference type="EMBL" id="MVX57686.1"/>
    </source>
</evidence>
<evidence type="ECO:0000256" key="2">
    <source>
        <dbReference type="ARBA" id="ARBA00022448"/>
    </source>
</evidence>
<reference evidence="6 7" key="1">
    <citation type="submission" date="2019-12" db="EMBL/GenBank/DDBJ databases">
        <title>Microbes associate with the intestines of laboratory mice.</title>
        <authorList>
            <person name="Navarre W."/>
            <person name="Wong E."/>
        </authorList>
    </citation>
    <scope>NUCLEOTIDE SEQUENCE [LARGE SCALE GENOMIC DNA]</scope>
    <source>
        <strain evidence="6 7">NM82_D38</strain>
    </source>
</reference>
<keyword evidence="2" id="KW-0813">Transport</keyword>
<comment type="caution">
    <text evidence="6">The sequence shown here is derived from an EMBL/GenBank/DDBJ whole genome shotgun (WGS) entry which is preliminary data.</text>
</comment>
<dbReference type="PANTHER" id="PTHR30024:SF42">
    <property type="entry name" value="ALIPHATIC SULFONATES-BINDING PROTEIN-RELATED"/>
    <property type="match status" value="1"/>
</dbReference>
<evidence type="ECO:0000259" key="5">
    <source>
        <dbReference type="Pfam" id="PF09084"/>
    </source>
</evidence>
<dbReference type="Gene3D" id="3.40.190.10">
    <property type="entry name" value="Periplasmic binding protein-like II"/>
    <property type="match status" value="2"/>
</dbReference>
<dbReference type="InterPro" id="IPR015168">
    <property type="entry name" value="SsuA/THI5"/>
</dbReference>